<dbReference type="PROSITE" id="PS50977">
    <property type="entry name" value="HTH_TETR_2"/>
    <property type="match status" value="1"/>
</dbReference>
<keyword evidence="2 4" id="KW-0238">DNA-binding</keyword>
<dbReference type="InterPro" id="IPR009057">
    <property type="entry name" value="Homeodomain-like_sf"/>
</dbReference>
<dbReference type="AlphaFoldDB" id="A0AAU8DPN9"/>
<dbReference type="Gene3D" id="1.10.357.10">
    <property type="entry name" value="Tetracycline Repressor, domain 2"/>
    <property type="match status" value="1"/>
</dbReference>
<dbReference type="InterPro" id="IPR050109">
    <property type="entry name" value="HTH-type_TetR-like_transc_reg"/>
</dbReference>
<feature type="region of interest" description="Disordered" evidence="5">
    <location>
        <begin position="1"/>
        <end position="33"/>
    </location>
</feature>
<dbReference type="InterPro" id="IPR036271">
    <property type="entry name" value="Tet_transcr_reg_TetR-rel_C_sf"/>
</dbReference>
<evidence type="ECO:0000256" key="4">
    <source>
        <dbReference type="PROSITE-ProRule" id="PRU00335"/>
    </source>
</evidence>
<dbReference type="SUPFAM" id="SSF48498">
    <property type="entry name" value="Tetracyclin repressor-like, C-terminal domain"/>
    <property type="match status" value="1"/>
</dbReference>
<dbReference type="PANTHER" id="PTHR30055">
    <property type="entry name" value="HTH-TYPE TRANSCRIPTIONAL REGULATOR RUTR"/>
    <property type="match status" value="1"/>
</dbReference>
<dbReference type="InterPro" id="IPR004111">
    <property type="entry name" value="Repressor_TetR_C"/>
</dbReference>
<organism evidence="7">
    <name type="scientific">Nakamurella sp. A5-74</name>
    <dbReference type="NCBI Taxonomy" id="3158264"/>
    <lineage>
        <taxon>Bacteria</taxon>
        <taxon>Bacillati</taxon>
        <taxon>Actinomycetota</taxon>
        <taxon>Actinomycetes</taxon>
        <taxon>Nakamurellales</taxon>
        <taxon>Nakamurellaceae</taxon>
        <taxon>Nakamurella</taxon>
    </lineage>
</organism>
<evidence type="ECO:0000256" key="5">
    <source>
        <dbReference type="SAM" id="MobiDB-lite"/>
    </source>
</evidence>
<keyword evidence="3" id="KW-0804">Transcription</keyword>
<evidence type="ECO:0000259" key="6">
    <source>
        <dbReference type="PROSITE" id="PS50977"/>
    </source>
</evidence>
<dbReference type="GO" id="GO:0000976">
    <property type="term" value="F:transcription cis-regulatory region binding"/>
    <property type="evidence" value="ECO:0007669"/>
    <property type="project" value="TreeGrafter"/>
</dbReference>
<proteinExistence type="predicted"/>
<name>A0AAU8DPN9_9ACTN</name>
<reference evidence="7" key="1">
    <citation type="submission" date="2024-05" db="EMBL/GenBank/DDBJ databases">
        <authorList>
            <person name="Cai S.Y."/>
            <person name="Jin L.M."/>
            <person name="Li H.R."/>
        </authorList>
    </citation>
    <scope>NUCLEOTIDE SEQUENCE</scope>
    <source>
        <strain evidence="7">A5-74</strain>
    </source>
</reference>
<dbReference type="InterPro" id="IPR001647">
    <property type="entry name" value="HTH_TetR"/>
</dbReference>
<evidence type="ECO:0000313" key="7">
    <source>
        <dbReference type="EMBL" id="XCG63626.1"/>
    </source>
</evidence>
<sequence>MSPGRTPRRGWDVAPGESGFPFPPWHSPTPVARPRASLSRERIVAVALAIVDAESTEAVTMRRIATDLDTGAASLYAYVSGKDEVLSLAHDAVLANLRLPPGPDDDWRQLVRDWARATQQLYSAHQDLARLSFATIPTSTAGMDIAERLFAAMVRGGVPSALAAQLLDRLALYIGADVFEGWLYGQRFRATDPADTRTTEQRAQEFFVSLGAYFKQMPADRYPTVSAHVDDLMAGDGQERFEFGIELMIAGVDKLAERMGEPPPEG</sequence>
<gene>
    <name evidence="7" type="ORF">ABLG96_20975</name>
</gene>
<evidence type="ECO:0000256" key="3">
    <source>
        <dbReference type="ARBA" id="ARBA00023163"/>
    </source>
</evidence>
<evidence type="ECO:0000256" key="2">
    <source>
        <dbReference type="ARBA" id="ARBA00023125"/>
    </source>
</evidence>
<dbReference type="Pfam" id="PF02909">
    <property type="entry name" value="TetR_C_1"/>
    <property type="match status" value="1"/>
</dbReference>
<feature type="domain" description="HTH tetR-type" evidence="6">
    <location>
        <begin position="37"/>
        <end position="97"/>
    </location>
</feature>
<accession>A0AAU8DPN9</accession>
<evidence type="ECO:0000256" key="1">
    <source>
        <dbReference type="ARBA" id="ARBA00023015"/>
    </source>
</evidence>
<dbReference type="SUPFAM" id="SSF46689">
    <property type="entry name" value="Homeodomain-like"/>
    <property type="match status" value="1"/>
</dbReference>
<feature type="DNA-binding region" description="H-T-H motif" evidence="4">
    <location>
        <begin position="60"/>
        <end position="79"/>
    </location>
</feature>
<keyword evidence="1" id="KW-0805">Transcription regulation</keyword>
<dbReference type="PANTHER" id="PTHR30055:SF151">
    <property type="entry name" value="TRANSCRIPTIONAL REGULATORY PROTEIN"/>
    <property type="match status" value="1"/>
</dbReference>
<dbReference type="GO" id="GO:0003700">
    <property type="term" value="F:DNA-binding transcription factor activity"/>
    <property type="evidence" value="ECO:0007669"/>
    <property type="project" value="TreeGrafter"/>
</dbReference>
<dbReference type="GO" id="GO:0045892">
    <property type="term" value="P:negative regulation of DNA-templated transcription"/>
    <property type="evidence" value="ECO:0007669"/>
    <property type="project" value="InterPro"/>
</dbReference>
<dbReference type="RefSeq" id="WP_353649241.1">
    <property type="nucleotide sequence ID" value="NZ_CP159218.1"/>
</dbReference>
<protein>
    <submittedName>
        <fullName evidence="7">TetR/AcrR family transcriptional regulator C-terminal domain-containing protein</fullName>
    </submittedName>
</protein>
<dbReference type="EMBL" id="CP159218">
    <property type="protein sequence ID" value="XCG63626.1"/>
    <property type="molecule type" value="Genomic_DNA"/>
</dbReference>